<comment type="caution">
    <text evidence="1">The sequence shown here is derived from an EMBL/GenBank/DDBJ whole genome shotgun (WGS) entry which is preliminary data.</text>
</comment>
<organism evidence="1 2">
    <name type="scientific">Nephila pilipes</name>
    <name type="common">Giant wood spider</name>
    <name type="synonym">Nephila maculata</name>
    <dbReference type="NCBI Taxonomy" id="299642"/>
    <lineage>
        <taxon>Eukaryota</taxon>
        <taxon>Metazoa</taxon>
        <taxon>Ecdysozoa</taxon>
        <taxon>Arthropoda</taxon>
        <taxon>Chelicerata</taxon>
        <taxon>Arachnida</taxon>
        <taxon>Araneae</taxon>
        <taxon>Araneomorphae</taxon>
        <taxon>Entelegynae</taxon>
        <taxon>Araneoidea</taxon>
        <taxon>Nephilidae</taxon>
        <taxon>Nephila</taxon>
    </lineage>
</organism>
<evidence type="ECO:0000313" key="2">
    <source>
        <dbReference type="Proteomes" id="UP000887013"/>
    </source>
</evidence>
<keyword evidence="2" id="KW-1185">Reference proteome</keyword>
<dbReference type="EMBL" id="BMAW01007041">
    <property type="protein sequence ID" value="GFT01994.1"/>
    <property type="molecule type" value="Genomic_DNA"/>
</dbReference>
<dbReference type="AlphaFoldDB" id="A0A8X6TD57"/>
<evidence type="ECO:0000313" key="1">
    <source>
        <dbReference type="EMBL" id="GFT01994.1"/>
    </source>
</evidence>
<sequence>MYPKSVSLSVNDLAGRTILSSISNSKKISDSVNKSISPYSKYDESADLMFAGISKFEISGFVTGNKLEILDTIKNSNPPEKGLSSLTIKSVEEVKAKMIDSLKKVTLNNLQHCFEQWKTQREGEYVKGD</sequence>
<protein>
    <submittedName>
        <fullName evidence="1">Uncharacterized protein</fullName>
    </submittedName>
</protein>
<accession>A0A8X6TD57</accession>
<dbReference type="Proteomes" id="UP000887013">
    <property type="component" value="Unassembled WGS sequence"/>
</dbReference>
<proteinExistence type="predicted"/>
<name>A0A8X6TD57_NEPPI</name>
<gene>
    <name evidence="1" type="ORF">NPIL_373231</name>
</gene>
<reference evidence="1" key="1">
    <citation type="submission" date="2020-08" db="EMBL/GenBank/DDBJ databases">
        <title>Multicomponent nature underlies the extraordinary mechanical properties of spider dragline silk.</title>
        <authorList>
            <person name="Kono N."/>
            <person name="Nakamura H."/>
            <person name="Mori M."/>
            <person name="Yoshida Y."/>
            <person name="Ohtoshi R."/>
            <person name="Malay A.D."/>
            <person name="Moran D.A.P."/>
            <person name="Tomita M."/>
            <person name="Numata K."/>
            <person name="Arakawa K."/>
        </authorList>
    </citation>
    <scope>NUCLEOTIDE SEQUENCE</scope>
</reference>